<accession>A0A0A7FXJ2</accession>
<proteinExistence type="predicted"/>
<evidence type="ECO:0000313" key="4">
    <source>
        <dbReference type="Proteomes" id="UP000030635"/>
    </source>
</evidence>
<keyword evidence="1" id="KW-1133">Transmembrane helix</keyword>
<dbReference type="HOGENOM" id="CLU_096028_0_3_9"/>
<dbReference type="KEGG" id="cbv:U729_861"/>
<feature type="transmembrane region" description="Helical" evidence="1">
    <location>
        <begin position="68"/>
        <end position="85"/>
    </location>
</feature>
<dbReference type="RefSeq" id="WP_039311973.1">
    <property type="nucleotide sequence ID" value="NZ_CP006905.1"/>
</dbReference>
<dbReference type="OrthoDB" id="291892at2"/>
<dbReference type="InterPro" id="IPR016747">
    <property type="entry name" value="Phosphotransbutyrylase"/>
</dbReference>
<keyword evidence="4" id="KW-1185">Reference proteome</keyword>
<dbReference type="PIRSF" id="PIRSF019083">
    <property type="entry name" value="UCP019083_VanZ"/>
    <property type="match status" value="1"/>
</dbReference>
<dbReference type="STRING" id="1561.NPD11_2131"/>
<keyword evidence="1" id="KW-0472">Membrane</keyword>
<gene>
    <name evidence="3" type="ORF">U729_861</name>
</gene>
<sequence length="151" mass="17548">MCNKKKKILAWVLMILWMIFIFYMSNQPADISNEQSDTVLNLLKSLGLNISDKYVDIVITIIRKGAHFTEYLILSLLYFNVLRFYISKKKSLIYSVILVFFYASTDEFHQTFIEGRAGRFTDVLIDTSGGTVGSLIVLMFNNIKNRRLRNK</sequence>
<evidence type="ECO:0000256" key="1">
    <source>
        <dbReference type="SAM" id="Phobius"/>
    </source>
</evidence>
<dbReference type="AlphaFoldDB" id="A0A0A7FXJ2"/>
<feature type="transmembrane region" description="Helical" evidence="1">
    <location>
        <begin position="124"/>
        <end position="143"/>
    </location>
</feature>
<reference evidence="3 4" key="1">
    <citation type="journal article" date="2015" name="Infect. Genet. Evol.">
        <title>Genomic sequences of six botulinum neurotoxin-producing strains representing three clostridial species illustrate the mobility and diversity of botulinum neurotoxin genes.</title>
        <authorList>
            <person name="Smith T.J."/>
            <person name="Hill K.K."/>
            <person name="Xie G."/>
            <person name="Foley B.T."/>
            <person name="Williamson C.H."/>
            <person name="Foster J.T."/>
            <person name="Johnson S.L."/>
            <person name="Chertkov O."/>
            <person name="Teshima H."/>
            <person name="Gibbons H.S."/>
            <person name="Johnsky L.A."/>
            <person name="Karavis M.A."/>
            <person name="Smith L.A."/>
        </authorList>
    </citation>
    <scope>NUCLEOTIDE SEQUENCE [LARGE SCALE GENOMIC DNA]</scope>
    <source>
        <strain evidence="3">Sullivan</strain>
    </source>
</reference>
<dbReference type="Proteomes" id="UP000030635">
    <property type="component" value="Chromosome"/>
</dbReference>
<dbReference type="InterPro" id="IPR006976">
    <property type="entry name" value="VanZ-like"/>
</dbReference>
<dbReference type="EMBL" id="CP006905">
    <property type="protein sequence ID" value="AIY84344.1"/>
    <property type="molecule type" value="Genomic_DNA"/>
</dbReference>
<organism evidence="3 4">
    <name type="scientific">Clostridium baratii str. Sullivan</name>
    <dbReference type="NCBI Taxonomy" id="1415775"/>
    <lineage>
        <taxon>Bacteria</taxon>
        <taxon>Bacillati</taxon>
        <taxon>Bacillota</taxon>
        <taxon>Clostridia</taxon>
        <taxon>Eubacteriales</taxon>
        <taxon>Clostridiaceae</taxon>
        <taxon>Clostridium</taxon>
    </lineage>
</organism>
<name>A0A0A7FXJ2_9CLOT</name>
<dbReference type="eggNOG" id="COG5652">
    <property type="taxonomic scope" value="Bacteria"/>
</dbReference>
<feature type="transmembrane region" description="Helical" evidence="1">
    <location>
        <begin position="7"/>
        <end position="25"/>
    </location>
</feature>
<dbReference type="Pfam" id="PF04892">
    <property type="entry name" value="VanZ"/>
    <property type="match status" value="1"/>
</dbReference>
<evidence type="ECO:0000313" key="3">
    <source>
        <dbReference type="EMBL" id="AIY84344.1"/>
    </source>
</evidence>
<keyword evidence="1" id="KW-0812">Transmembrane</keyword>
<feature type="domain" description="VanZ-like" evidence="2">
    <location>
        <begin position="11"/>
        <end position="140"/>
    </location>
</feature>
<evidence type="ECO:0000259" key="2">
    <source>
        <dbReference type="Pfam" id="PF04892"/>
    </source>
</evidence>
<feature type="transmembrane region" description="Helical" evidence="1">
    <location>
        <begin position="92"/>
        <end position="112"/>
    </location>
</feature>
<dbReference type="NCBIfam" id="NF037970">
    <property type="entry name" value="vanZ_1"/>
    <property type="match status" value="1"/>
</dbReference>
<protein>
    <submittedName>
        <fullName evidence="3">VanZ like family protein</fullName>
    </submittedName>
</protein>